<comment type="similarity">
    <text evidence="5">Belongs to the class-II pyridoxal-phosphate-dependent aminotransferase family. MalY/PatB cystathionine beta-lyase subfamily.</text>
</comment>
<dbReference type="AlphaFoldDB" id="A0A1H0I0W3"/>
<dbReference type="NCBIfam" id="TIGR04350">
    <property type="entry name" value="C_S_lyase_PatB"/>
    <property type="match status" value="1"/>
</dbReference>
<dbReference type="InterPro" id="IPR027619">
    <property type="entry name" value="C-S_lyase_PatB-like"/>
</dbReference>
<dbReference type="PANTHER" id="PTHR43525:SF1">
    <property type="entry name" value="PROTEIN MALY"/>
    <property type="match status" value="1"/>
</dbReference>
<dbReference type="InterPro" id="IPR051798">
    <property type="entry name" value="Class-II_PLP-Dep_Aminotrans"/>
</dbReference>
<keyword evidence="4 7" id="KW-0456">Lyase</keyword>
<dbReference type="SUPFAM" id="SSF53383">
    <property type="entry name" value="PLP-dependent transferases"/>
    <property type="match status" value="1"/>
</dbReference>
<protein>
    <recommendedName>
        <fullName evidence="2">cysteine-S-conjugate beta-lyase</fullName>
        <ecNumber evidence="2">4.4.1.13</ecNumber>
    </recommendedName>
</protein>
<dbReference type="InterPro" id="IPR015424">
    <property type="entry name" value="PyrdxlP-dep_Trfase"/>
</dbReference>
<dbReference type="Gene3D" id="3.40.640.10">
    <property type="entry name" value="Type I PLP-dependent aspartate aminotransferase-like (Major domain)"/>
    <property type="match status" value="1"/>
</dbReference>
<keyword evidence="8" id="KW-1185">Reference proteome</keyword>
<dbReference type="Gene3D" id="3.90.1150.10">
    <property type="entry name" value="Aspartate Aminotransferase, domain 1"/>
    <property type="match status" value="1"/>
</dbReference>
<gene>
    <name evidence="7" type="ORF">SAMN04488053_109129</name>
</gene>
<dbReference type="InterPro" id="IPR015422">
    <property type="entry name" value="PyrdxlP-dep_Trfase_small"/>
</dbReference>
<dbReference type="EC" id="4.4.1.13" evidence="2"/>
<sequence>MHYFQEFINRKDTYSVKWDYAKTVFKSENELLPMWVADMDFHPPEAVTEAIKSRAEHGLYGYTFIADDMKETIKKWMKKRFGWEIQNEWLQFSHGVVPSIGKAVQGLTEPGDKILVQSPVYPPFFSMIKDNDRELVNCPLEEKNGKYVIDFHAFEEKLKTGVKMFLLCSPHNPVGRVWSRGELQQIADLCLKYEVIIISDEIHGDLVFQPNKQIPIASLSPEISARTITLVAPSKTFNLAGLQASAVITENKDYRRALEKIDKKNGVSMLNTFGVLAMQAAYEHGENWLEELLVYLDGNVHLVDSFLQEELPQIKAIKPEATYLLWIDCRETGLSDAELNKRLIEEGRIAMNPGTSFGEGGSGFVRMNIACPRDTVQEGLKRLKKALASSSVSS</sequence>
<evidence type="ECO:0000313" key="8">
    <source>
        <dbReference type="Proteomes" id="UP000198778"/>
    </source>
</evidence>
<dbReference type="InterPro" id="IPR004839">
    <property type="entry name" value="Aminotransferase_I/II_large"/>
</dbReference>
<name>A0A1H0I0W3_9BACI</name>
<dbReference type="GO" id="GO:0030170">
    <property type="term" value="F:pyridoxal phosphate binding"/>
    <property type="evidence" value="ECO:0007669"/>
    <property type="project" value="InterPro"/>
</dbReference>
<dbReference type="OrthoDB" id="9802872at2"/>
<evidence type="ECO:0000313" key="7">
    <source>
        <dbReference type="EMBL" id="SDO25092.1"/>
    </source>
</evidence>
<dbReference type="Pfam" id="PF00155">
    <property type="entry name" value="Aminotran_1_2"/>
    <property type="match status" value="1"/>
</dbReference>
<evidence type="ECO:0000256" key="5">
    <source>
        <dbReference type="ARBA" id="ARBA00037974"/>
    </source>
</evidence>
<evidence type="ECO:0000256" key="1">
    <source>
        <dbReference type="ARBA" id="ARBA00001933"/>
    </source>
</evidence>
<dbReference type="Proteomes" id="UP000198778">
    <property type="component" value="Unassembled WGS sequence"/>
</dbReference>
<feature type="domain" description="Aminotransferase class I/classII large" evidence="6">
    <location>
        <begin position="38"/>
        <end position="383"/>
    </location>
</feature>
<evidence type="ECO:0000256" key="4">
    <source>
        <dbReference type="ARBA" id="ARBA00023239"/>
    </source>
</evidence>
<dbReference type="GO" id="GO:0047804">
    <property type="term" value="F:cysteine-S-conjugate beta-lyase activity"/>
    <property type="evidence" value="ECO:0007669"/>
    <property type="project" value="UniProtKB-EC"/>
</dbReference>
<evidence type="ECO:0000259" key="6">
    <source>
        <dbReference type="Pfam" id="PF00155"/>
    </source>
</evidence>
<dbReference type="CDD" id="cd00609">
    <property type="entry name" value="AAT_like"/>
    <property type="match status" value="1"/>
</dbReference>
<dbReference type="RefSeq" id="WP_090843491.1">
    <property type="nucleotide sequence ID" value="NZ_FNIL01000009.1"/>
</dbReference>
<keyword evidence="3" id="KW-0663">Pyridoxal phosphate</keyword>
<comment type="cofactor">
    <cofactor evidence="1">
        <name>pyridoxal 5'-phosphate</name>
        <dbReference type="ChEBI" id="CHEBI:597326"/>
    </cofactor>
</comment>
<evidence type="ECO:0000256" key="3">
    <source>
        <dbReference type="ARBA" id="ARBA00022898"/>
    </source>
</evidence>
<accession>A0A1H0I0W3</accession>
<evidence type="ECO:0000256" key="2">
    <source>
        <dbReference type="ARBA" id="ARBA00012224"/>
    </source>
</evidence>
<dbReference type="EMBL" id="FNIL01000009">
    <property type="protein sequence ID" value="SDO25092.1"/>
    <property type="molecule type" value="Genomic_DNA"/>
</dbReference>
<organism evidence="7 8">
    <name type="scientific">Alkalicoccus daliensis</name>
    <dbReference type="NCBI Taxonomy" id="745820"/>
    <lineage>
        <taxon>Bacteria</taxon>
        <taxon>Bacillati</taxon>
        <taxon>Bacillota</taxon>
        <taxon>Bacilli</taxon>
        <taxon>Bacillales</taxon>
        <taxon>Bacillaceae</taxon>
        <taxon>Alkalicoccus</taxon>
    </lineage>
</organism>
<dbReference type="STRING" id="745820.SAMN04488053_109129"/>
<dbReference type="InterPro" id="IPR015421">
    <property type="entry name" value="PyrdxlP-dep_Trfase_major"/>
</dbReference>
<proteinExistence type="inferred from homology"/>
<dbReference type="PANTHER" id="PTHR43525">
    <property type="entry name" value="PROTEIN MALY"/>
    <property type="match status" value="1"/>
</dbReference>
<reference evidence="8" key="1">
    <citation type="submission" date="2016-10" db="EMBL/GenBank/DDBJ databases">
        <authorList>
            <person name="Varghese N."/>
            <person name="Submissions S."/>
        </authorList>
    </citation>
    <scope>NUCLEOTIDE SEQUENCE [LARGE SCALE GENOMIC DNA]</scope>
    <source>
        <strain evidence="8">CGMCC 1.10369</strain>
    </source>
</reference>